<comment type="caution">
    <text evidence="2">The sequence shown here is derived from an EMBL/GenBank/DDBJ whole genome shotgun (WGS) entry which is preliminary data.</text>
</comment>
<dbReference type="Gene3D" id="1.10.10.10">
    <property type="entry name" value="Winged helix-like DNA-binding domain superfamily/Winged helix DNA-binding domain"/>
    <property type="match status" value="1"/>
</dbReference>
<proteinExistence type="predicted"/>
<dbReference type="SUPFAM" id="SSF46785">
    <property type="entry name" value="Winged helix' DNA-binding domain"/>
    <property type="match status" value="1"/>
</dbReference>
<gene>
    <name evidence="2" type="ORF">HDA33_002428</name>
</gene>
<dbReference type="InterPro" id="IPR036388">
    <property type="entry name" value="WH-like_DNA-bd_sf"/>
</dbReference>
<evidence type="ECO:0000313" key="2">
    <source>
        <dbReference type="EMBL" id="MBB5849864.1"/>
    </source>
</evidence>
<dbReference type="Proteomes" id="UP000567246">
    <property type="component" value="Unassembled WGS sequence"/>
</dbReference>
<dbReference type="RefSeq" id="WP_184173596.1">
    <property type="nucleotide sequence ID" value="NZ_BAABAG010000006.1"/>
</dbReference>
<organism evidence="2 3">
    <name type="scientific">Micrococcus endophyticus</name>
    <dbReference type="NCBI Taxonomy" id="455343"/>
    <lineage>
        <taxon>Bacteria</taxon>
        <taxon>Bacillati</taxon>
        <taxon>Actinomycetota</taxon>
        <taxon>Actinomycetes</taxon>
        <taxon>Micrococcales</taxon>
        <taxon>Micrococcaceae</taxon>
        <taxon>Micrococcus</taxon>
    </lineage>
</organism>
<reference evidence="2 3" key="1">
    <citation type="submission" date="2020-08" db="EMBL/GenBank/DDBJ databases">
        <title>Sequencing the genomes of 1000 actinobacteria strains.</title>
        <authorList>
            <person name="Klenk H.-P."/>
        </authorList>
    </citation>
    <scope>NUCLEOTIDE SEQUENCE [LARGE SCALE GENOMIC DNA]</scope>
    <source>
        <strain evidence="2 3">DSM 17945</strain>
    </source>
</reference>
<dbReference type="EMBL" id="JACHMW010000001">
    <property type="protein sequence ID" value="MBB5849864.1"/>
    <property type="molecule type" value="Genomic_DNA"/>
</dbReference>
<dbReference type="Pfam" id="PF11625">
    <property type="entry name" value="DUF3253"/>
    <property type="match status" value="1"/>
</dbReference>
<evidence type="ECO:0000256" key="1">
    <source>
        <dbReference type="SAM" id="MobiDB-lite"/>
    </source>
</evidence>
<sequence>MSEPERTRPETTPDGHHIVVDGRKWRAQDPHIPAALAGELVKGLMAARRLVRTDPTTARPRVQDAKVALGERGDPWWEPTPEGTRERLAAAMRTLLRQRDEGKTICPSDAARVAGGEAWRDLMDEARAVAAELHAAGAVEVRQRGERVNPAAARGPIRLAEGPQLG</sequence>
<dbReference type="InterPro" id="IPR036390">
    <property type="entry name" value="WH_DNA-bd_sf"/>
</dbReference>
<dbReference type="InterPro" id="IPR021660">
    <property type="entry name" value="DUF3253"/>
</dbReference>
<keyword evidence="3" id="KW-1185">Reference proteome</keyword>
<accession>A0A7W9JLM7</accession>
<evidence type="ECO:0008006" key="4">
    <source>
        <dbReference type="Google" id="ProtNLM"/>
    </source>
</evidence>
<feature type="region of interest" description="Disordered" evidence="1">
    <location>
        <begin position="144"/>
        <end position="166"/>
    </location>
</feature>
<evidence type="ECO:0000313" key="3">
    <source>
        <dbReference type="Proteomes" id="UP000567246"/>
    </source>
</evidence>
<protein>
    <recommendedName>
        <fullName evidence="4">DUF3253 domain-containing protein</fullName>
    </recommendedName>
</protein>
<name>A0A7W9JLM7_9MICC</name>
<dbReference type="AlphaFoldDB" id="A0A7W9JLM7"/>